<dbReference type="GO" id="GO:0016020">
    <property type="term" value="C:membrane"/>
    <property type="evidence" value="ECO:0007669"/>
    <property type="project" value="UniProtKB-SubCell"/>
</dbReference>
<evidence type="ECO:0000256" key="3">
    <source>
        <dbReference type="ARBA" id="ARBA00022989"/>
    </source>
</evidence>
<evidence type="ECO:0000256" key="2">
    <source>
        <dbReference type="ARBA" id="ARBA00022692"/>
    </source>
</evidence>
<dbReference type="EMBL" id="KZ678132">
    <property type="protein sequence ID" value="PSN70546.1"/>
    <property type="molecule type" value="Genomic_DNA"/>
</dbReference>
<protein>
    <recommendedName>
        <fullName evidence="7">Rhodopsin domain-containing protein</fullName>
    </recommendedName>
</protein>
<evidence type="ECO:0000256" key="6">
    <source>
        <dbReference type="SAM" id="Phobius"/>
    </source>
</evidence>
<sequence length="372" mass="42000">MVLPYDELMALVWTMWSIALAMTAFRVGLRWYQQRQWFADDYLLLFGFVSLTASTAVITSVLPHLYSLGQYTRASMADSHTPLPMTADEYSRRNSLSLKLMFSQMLLCRTTLWATKFSILFFFRRLVDGLPRYIKAWWACFTVVLLLYVACMATNFFKCVPLNRYWTTGCNESSDLVRATALIRFETAADVAADVLIMILPLKLLWNLQISLRQKIGLAVIFSLGTILIVFAFVRLVQVSRANALTAKDPTTFENGPLLLNTWSHIECSVSVIVASLPAFRSLLRGKIGRTQPTSYGKSEYSSEQHGSSWAGKKVKLMTKSHGTTMGLDSLGENDHETDDAWGDETRLRPAGGIQKEVAYTVMHDPRSREVL</sequence>
<evidence type="ECO:0000256" key="4">
    <source>
        <dbReference type="ARBA" id="ARBA00023136"/>
    </source>
</evidence>
<name>A0A2T2NZ37_CORCC</name>
<feature type="transmembrane region" description="Helical" evidence="6">
    <location>
        <begin position="44"/>
        <end position="66"/>
    </location>
</feature>
<dbReference type="Proteomes" id="UP000240883">
    <property type="component" value="Unassembled WGS sequence"/>
</dbReference>
<feature type="transmembrane region" description="Helical" evidence="6">
    <location>
        <begin position="12"/>
        <end position="32"/>
    </location>
</feature>
<dbReference type="PANTHER" id="PTHR33048:SF162">
    <property type="entry name" value="SATRATOXIN BIOSYNTHESIS SC1 CLUSTER PROTEIN 4"/>
    <property type="match status" value="1"/>
</dbReference>
<dbReference type="Pfam" id="PF20684">
    <property type="entry name" value="Fung_rhodopsin"/>
    <property type="match status" value="1"/>
</dbReference>
<evidence type="ECO:0000256" key="1">
    <source>
        <dbReference type="ARBA" id="ARBA00004141"/>
    </source>
</evidence>
<feature type="transmembrane region" description="Helical" evidence="6">
    <location>
        <begin position="218"/>
        <end position="238"/>
    </location>
</feature>
<keyword evidence="4 6" id="KW-0472">Membrane</keyword>
<keyword evidence="2 6" id="KW-0812">Transmembrane</keyword>
<gene>
    <name evidence="8" type="ORF">BS50DRAFT_619355</name>
</gene>
<evidence type="ECO:0000256" key="5">
    <source>
        <dbReference type="ARBA" id="ARBA00038359"/>
    </source>
</evidence>
<dbReference type="InterPro" id="IPR052337">
    <property type="entry name" value="SAT4-like"/>
</dbReference>
<feature type="transmembrane region" description="Helical" evidence="6">
    <location>
        <begin position="136"/>
        <end position="157"/>
    </location>
</feature>
<proteinExistence type="inferred from homology"/>
<accession>A0A2T2NZ37</accession>
<dbReference type="AlphaFoldDB" id="A0A2T2NZ37"/>
<keyword evidence="9" id="KW-1185">Reference proteome</keyword>
<dbReference type="STRING" id="1448308.A0A2T2NZ37"/>
<evidence type="ECO:0000259" key="7">
    <source>
        <dbReference type="Pfam" id="PF20684"/>
    </source>
</evidence>
<feature type="domain" description="Rhodopsin" evidence="7">
    <location>
        <begin position="26"/>
        <end position="285"/>
    </location>
</feature>
<feature type="transmembrane region" description="Helical" evidence="6">
    <location>
        <begin position="101"/>
        <end position="124"/>
    </location>
</feature>
<comment type="similarity">
    <text evidence="5">Belongs to the SAT4 family.</text>
</comment>
<organism evidence="8 9">
    <name type="scientific">Corynespora cassiicola Philippines</name>
    <dbReference type="NCBI Taxonomy" id="1448308"/>
    <lineage>
        <taxon>Eukaryota</taxon>
        <taxon>Fungi</taxon>
        <taxon>Dikarya</taxon>
        <taxon>Ascomycota</taxon>
        <taxon>Pezizomycotina</taxon>
        <taxon>Dothideomycetes</taxon>
        <taxon>Pleosporomycetidae</taxon>
        <taxon>Pleosporales</taxon>
        <taxon>Corynesporascaceae</taxon>
        <taxon>Corynespora</taxon>
    </lineage>
</organism>
<comment type="subcellular location">
    <subcellularLocation>
        <location evidence="1">Membrane</location>
        <topology evidence="1">Multi-pass membrane protein</topology>
    </subcellularLocation>
</comment>
<evidence type="ECO:0000313" key="9">
    <source>
        <dbReference type="Proteomes" id="UP000240883"/>
    </source>
</evidence>
<dbReference type="InterPro" id="IPR049326">
    <property type="entry name" value="Rhodopsin_dom_fungi"/>
</dbReference>
<evidence type="ECO:0000313" key="8">
    <source>
        <dbReference type="EMBL" id="PSN70546.1"/>
    </source>
</evidence>
<reference evidence="8 9" key="1">
    <citation type="journal article" date="2018" name="Front. Microbiol.">
        <title>Genome-Wide Analysis of Corynespora cassiicola Leaf Fall Disease Putative Effectors.</title>
        <authorList>
            <person name="Lopez D."/>
            <person name="Ribeiro S."/>
            <person name="Label P."/>
            <person name="Fumanal B."/>
            <person name="Venisse J.S."/>
            <person name="Kohler A."/>
            <person name="de Oliveira R.R."/>
            <person name="Labutti K."/>
            <person name="Lipzen A."/>
            <person name="Lail K."/>
            <person name="Bauer D."/>
            <person name="Ohm R.A."/>
            <person name="Barry K.W."/>
            <person name="Spatafora J."/>
            <person name="Grigoriev I.V."/>
            <person name="Martin F.M."/>
            <person name="Pujade-Renaud V."/>
        </authorList>
    </citation>
    <scope>NUCLEOTIDE SEQUENCE [LARGE SCALE GENOMIC DNA]</scope>
    <source>
        <strain evidence="8 9">Philippines</strain>
    </source>
</reference>
<dbReference type="PANTHER" id="PTHR33048">
    <property type="entry name" value="PTH11-LIKE INTEGRAL MEMBRANE PROTEIN (AFU_ORTHOLOGUE AFUA_5G11245)"/>
    <property type="match status" value="1"/>
</dbReference>
<dbReference type="OrthoDB" id="444631at2759"/>
<keyword evidence="3 6" id="KW-1133">Transmembrane helix</keyword>